<dbReference type="SUPFAM" id="SSF52540">
    <property type="entry name" value="P-loop containing nucleoside triphosphate hydrolases"/>
    <property type="match status" value="1"/>
</dbReference>
<dbReference type="RefSeq" id="WP_005987585.1">
    <property type="nucleotide sequence ID" value="NZ_JH470339.1"/>
</dbReference>
<feature type="compositionally biased region" description="Low complexity" evidence="5">
    <location>
        <begin position="731"/>
        <end position="762"/>
    </location>
</feature>
<evidence type="ECO:0000256" key="5">
    <source>
        <dbReference type="SAM" id="MobiDB-lite"/>
    </source>
</evidence>
<feature type="coiled-coil region" evidence="4">
    <location>
        <begin position="612"/>
        <end position="653"/>
    </location>
</feature>
<evidence type="ECO:0000256" key="2">
    <source>
        <dbReference type="ARBA" id="ARBA00011322"/>
    </source>
</evidence>
<evidence type="ECO:0000256" key="3">
    <source>
        <dbReference type="ARBA" id="ARBA00013368"/>
    </source>
</evidence>
<dbReference type="PANTHER" id="PTHR32114:SF2">
    <property type="entry name" value="ABC TRANSPORTER ABCH.3"/>
    <property type="match status" value="1"/>
</dbReference>
<dbReference type="eggNOG" id="COG0419">
    <property type="taxonomic scope" value="Bacteria"/>
</dbReference>
<dbReference type="AlphaFoldDB" id="G9PHK5"/>
<dbReference type="InterPro" id="IPR038729">
    <property type="entry name" value="Rad50/SbcC_AAA"/>
</dbReference>
<reference evidence="7 8" key="1">
    <citation type="submission" date="2011-10" db="EMBL/GenBank/DDBJ databases">
        <title>The Genome Sequence of Actinomyces graevenitzii C83.</title>
        <authorList>
            <consortium name="The Broad Institute Genome Sequencing Platform"/>
            <consortium name="The Broad Institute Genome Sequencing Center for Infectious Disease"/>
            <person name="Earl A."/>
            <person name="Ward D."/>
            <person name="Feldgarden M."/>
            <person name="Gevers D."/>
            <person name="Sibley C.D."/>
            <person name="Field T.R."/>
            <person name="Grinwis M."/>
            <person name="Eshaghurshan C.S."/>
            <person name="Surette M.G."/>
            <person name="Young S.K."/>
            <person name="Zeng Q."/>
            <person name="Gargeya S."/>
            <person name="Fitzgerald M."/>
            <person name="Haas B."/>
            <person name="Abouelleil A."/>
            <person name="Alvarado L."/>
            <person name="Arachchi H.M."/>
            <person name="Berlin A."/>
            <person name="Brown A."/>
            <person name="Chapman S.B."/>
            <person name="Chen Z."/>
            <person name="Dunbar C."/>
            <person name="Freedman E."/>
            <person name="Gearin G."/>
            <person name="Goldberg J."/>
            <person name="Griggs A."/>
            <person name="Gujja S."/>
            <person name="Heiman D."/>
            <person name="Howarth C."/>
            <person name="Larson L."/>
            <person name="Lui A."/>
            <person name="MacDonald P.J.P."/>
            <person name="Montmayeur A."/>
            <person name="Murphy C."/>
            <person name="Neiman D."/>
            <person name="Pearson M."/>
            <person name="Priest M."/>
            <person name="Roberts A."/>
            <person name="Saif S."/>
            <person name="Shea T."/>
            <person name="Shenoy N."/>
            <person name="Sisk P."/>
            <person name="Stolte C."/>
            <person name="Sykes S."/>
            <person name="Wortman J."/>
            <person name="Nusbaum C."/>
            <person name="Birren B."/>
        </authorList>
    </citation>
    <scope>NUCLEOTIDE SEQUENCE [LARGE SCALE GENOMIC DNA]</scope>
    <source>
        <strain evidence="7 8">C83</strain>
    </source>
</reference>
<dbReference type="Gene3D" id="3.40.50.300">
    <property type="entry name" value="P-loop containing nucleotide triphosphate hydrolases"/>
    <property type="match status" value="2"/>
</dbReference>
<organism evidence="7 8">
    <name type="scientific">Actinomyces graevenitzii C83</name>
    <dbReference type="NCBI Taxonomy" id="435830"/>
    <lineage>
        <taxon>Bacteria</taxon>
        <taxon>Bacillati</taxon>
        <taxon>Actinomycetota</taxon>
        <taxon>Actinomycetes</taxon>
        <taxon>Actinomycetales</taxon>
        <taxon>Actinomycetaceae</taxon>
        <taxon>Actinomyces</taxon>
    </lineage>
</organism>
<feature type="region of interest" description="Disordered" evidence="5">
    <location>
        <begin position="725"/>
        <end position="769"/>
    </location>
</feature>
<feature type="region of interest" description="Disordered" evidence="5">
    <location>
        <begin position="415"/>
        <end position="439"/>
    </location>
</feature>
<dbReference type="Pfam" id="PF13476">
    <property type="entry name" value="AAA_23"/>
    <property type="match status" value="1"/>
</dbReference>
<dbReference type="Proteomes" id="UP000003822">
    <property type="component" value="Unassembled WGS sequence"/>
</dbReference>
<evidence type="ECO:0000256" key="4">
    <source>
        <dbReference type="SAM" id="Coils"/>
    </source>
</evidence>
<accession>G9PHK5</accession>
<feature type="domain" description="Rad50/SbcC-type AAA" evidence="6">
    <location>
        <begin position="5"/>
        <end position="210"/>
    </location>
</feature>
<name>G9PHK5_9ACTO</name>
<evidence type="ECO:0000313" key="8">
    <source>
        <dbReference type="Proteomes" id="UP000003822"/>
    </source>
</evidence>
<dbReference type="HOGENOM" id="CLU_004785_2_1_11"/>
<dbReference type="InterPro" id="IPR027417">
    <property type="entry name" value="P-loop_NTPase"/>
</dbReference>
<feature type="coiled-coil region" evidence="4">
    <location>
        <begin position="558"/>
        <end position="585"/>
    </location>
</feature>
<dbReference type="Pfam" id="PF13558">
    <property type="entry name" value="SbcC_Walker_B"/>
    <property type="match status" value="1"/>
</dbReference>
<dbReference type="OrthoDB" id="9795626at2"/>
<dbReference type="EMBL" id="ACRN01000015">
    <property type="protein sequence ID" value="EHM87354.1"/>
    <property type="molecule type" value="Genomic_DNA"/>
</dbReference>
<dbReference type="PATRIC" id="fig|435830.3.peg.1667"/>
<keyword evidence="4" id="KW-0175">Coiled coil</keyword>
<dbReference type="GO" id="GO:0016887">
    <property type="term" value="F:ATP hydrolysis activity"/>
    <property type="evidence" value="ECO:0007669"/>
    <property type="project" value="InterPro"/>
</dbReference>
<keyword evidence="8" id="KW-1185">Reference proteome</keyword>
<evidence type="ECO:0000256" key="1">
    <source>
        <dbReference type="ARBA" id="ARBA00006930"/>
    </source>
</evidence>
<comment type="similarity">
    <text evidence="1">Belongs to the SMC family. SbcC subfamily.</text>
</comment>
<dbReference type="STRING" id="435830.HMPREF0045_01733"/>
<gene>
    <name evidence="7" type="ORF">HMPREF0045_01733</name>
</gene>
<dbReference type="GO" id="GO:0006302">
    <property type="term" value="P:double-strand break repair"/>
    <property type="evidence" value="ECO:0007669"/>
    <property type="project" value="InterPro"/>
</dbReference>
<dbReference type="PANTHER" id="PTHR32114">
    <property type="entry name" value="ABC TRANSPORTER ABCH.3"/>
    <property type="match status" value="1"/>
</dbReference>
<feature type="coiled-coil region" evidence="4">
    <location>
        <begin position="679"/>
        <end position="713"/>
    </location>
</feature>
<protein>
    <recommendedName>
        <fullName evidence="3">Nuclease SbcCD subunit C</fullName>
    </recommendedName>
</protein>
<evidence type="ECO:0000259" key="6">
    <source>
        <dbReference type="Pfam" id="PF13476"/>
    </source>
</evidence>
<proteinExistence type="inferred from homology"/>
<evidence type="ECO:0000313" key="7">
    <source>
        <dbReference type="EMBL" id="EHM87354.1"/>
    </source>
</evidence>
<comment type="subunit">
    <text evidence="2">Heterodimer of SbcC and SbcD.</text>
</comment>
<comment type="caution">
    <text evidence="7">The sequence shown here is derived from an EMBL/GenBank/DDBJ whole genome shotgun (WGS) entry which is preliminary data.</text>
</comment>
<sequence>MRILRLTMDAVGPFPGHEVIDFEAFSDAGRFLLSGPTGAGKSTIIDAIVFALYGKVSGGRDSSDSRIRSRYANEQAKTEVELIFSTSSGNYKVRRQPAYERVKKNGKGVTKQNAKAWLFKLDEQLREVSEPLTKTSDVGTEITRIVGLSREQFTQTVVLPQGKFAQFLRSTSKDRQDLLQELFGTAIFEDLQLDLVERARKVKKNQEALDATLRANLGVLASLLDEAPQLDPARCLVYEPVPEVDCEFDPLETAWDSRFKPLTPWLEHNQRCANLEVSALRGQEDKLRSEFAYQRDLAARQERYLALTKEHEQLVAQGPAQRQRLAQIQALQALSDLKPWHEQLKQAQAQQAVAQRQLSQALELEQLESDERAQAVLQPLDYRGAQALSVQLTAQVAALSPQVELEAGLAGRRRNLQTKTQAHESASAKLAQGRERENQLPTQIASKQELLEQLNEQAATLPAAQLAQEQAAQTLKLAKAHEQLVEDQQQALKLQQLVALELKQASQSHKHMLEQWLSQSALNLAQNLVAGEPCPVCGATEHPAPATQGGENISQDQLDQALEEVNEVQGQLSQASEKVTKLAAQLEAQPCQLSPAQASEQLQEAKAALTAAQQASEQASSCKAQIAELNAQLEALRADNQTAQARLAGDAKEIQLLGEKIDADAASLSCEGFESVAAKVEYLSQLAAALEQLANAAQELDQCKKRAQQAADSFAAQWAHASESFAEHSAKPAAAAESTATAPVPAEPAPAQAATGPAPAESSQDTSAANAQDGYAQACQAFAGLDLTALKAAAASYEKSLSINQAALDELAGIELTPPPLEQTQAQLEQAQAKTQACQTYASTWQAFAGQVNAQLAKLNKLLARRSQASATDAQLLALASAANGDNHARLTLSAWVLQAHFRQVLVFANERLGVIGAGRYELINVDSEEDTRQQKQGLGLAVVDHLSGTTRSPRTLSGGESFYVSLALALALADVVATQNGGIEMNTLFIDEGFGSLDEGTLAEVMDVLGALHSGGRVVGIVSHVSELKRAIPAAIEVRPLLGGGSTLRTRV</sequence>